<keyword evidence="3" id="KW-1185">Reference proteome</keyword>
<protein>
    <submittedName>
        <fullName evidence="2">Uncharacterized protein</fullName>
    </submittedName>
</protein>
<evidence type="ECO:0000256" key="1">
    <source>
        <dbReference type="SAM" id="MobiDB-lite"/>
    </source>
</evidence>
<feature type="compositionally biased region" description="Basic and acidic residues" evidence="1">
    <location>
        <begin position="1"/>
        <end position="29"/>
    </location>
</feature>
<accession>A0AAN8XJL1</accession>
<sequence length="213" mass="24842">MKEEELENTERLKMKLDEKLNTEKQRNEDLNGQLTGKMNDEKTPKETLNKLEDEMRKAKEIEADLQDTNNKLKIENEELRGNCDALIKQRASLEKENSLMKETVALQEMELENAEGMKMKLDEKLNTEKQRKEDLNGQLAGKMNDEKTLKERLNKLEDEIRMSKELEADLLLFFHVLHGSHMLSPFSFQHILSSHLLAHSNPARTRLIRAAKM</sequence>
<evidence type="ECO:0000313" key="2">
    <source>
        <dbReference type="EMBL" id="KAK7080519.1"/>
    </source>
</evidence>
<name>A0AAN8XJL1_HALRR</name>
<dbReference type="AlphaFoldDB" id="A0AAN8XJL1"/>
<reference evidence="2 3" key="1">
    <citation type="submission" date="2023-11" db="EMBL/GenBank/DDBJ databases">
        <title>Halocaridina rubra genome assembly.</title>
        <authorList>
            <person name="Smith C."/>
        </authorList>
    </citation>
    <scope>NUCLEOTIDE SEQUENCE [LARGE SCALE GENOMIC DNA]</scope>
    <source>
        <strain evidence="2">EP-1</strain>
        <tissue evidence="2">Whole</tissue>
    </source>
</reference>
<gene>
    <name evidence="2" type="ORF">SK128_014859</name>
</gene>
<dbReference type="Proteomes" id="UP001381693">
    <property type="component" value="Unassembled WGS sequence"/>
</dbReference>
<comment type="caution">
    <text evidence="2">The sequence shown here is derived from an EMBL/GenBank/DDBJ whole genome shotgun (WGS) entry which is preliminary data.</text>
</comment>
<organism evidence="2 3">
    <name type="scientific">Halocaridina rubra</name>
    <name type="common">Hawaiian red shrimp</name>
    <dbReference type="NCBI Taxonomy" id="373956"/>
    <lineage>
        <taxon>Eukaryota</taxon>
        <taxon>Metazoa</taxon>
        <taxon>Ecdysozoa</taxon>
        <taxon>Arthropoda</taxon>
        <taxon>Crustacea</taxon>
        <taxon>Multicrustacea</taxon>
        <taxon>Malacostraca</taxon>
        <taxon>Eumalacostraca</taxon>
        <taxon>Eucarida</taxon>
        <taxon>Decapoda</taxon>
        <taxon>Pleocyemata</taxon>
        <taxon>Caridea</taxon>
        <taxon>Atyoidea</taxon>
        <taxon>Atyidae</taxon>
        <taxon>Halocaridina</taxon>
    </lineage>
</organism>
<evidence type="ECO:0000313" key="3">
    <source>
        <dbReference type="Proteomes" id="UP001381693"/>
    </source>
</evidence>
<dbReference type="EMBL" id="JAXCGZ010005881">
    <property type="protein sequence ID" value="KAK7080519.1"/>
    <property type="molecule type" value="Genomic_DNA"/>
</dbReference>
<proteinExistence type="predicted"/>
<feature type="region of interest" description="Disordered" evidence="1">
    <location>
        <begin position="1"/>
        <end position="46"/>
    </location>
</feature>